<evidence type="ECO:0000256" key="1">
    <source>
        <dbReference type="SAM" id="Phobius"/>
    </source>
</evidence>
<feature type="transmembrane region" description="Helical" evidence="1">
    <location>
        <begin position="43"/>
        <end position="62"/>
    </location>
</feature>
<evidence type="ECO:0000313" key="3">
    <source>
        <dbReference type="Proteomes" id="UP001235269"/>
    </source>
</evidence>
<protein>
    <submittedName>
        <fullName evidence="2">Uncharacterized protein</fullName>
    </submittedName>
</protein>
<dbReference type="RefSeq" id="WP_307159332.1">
    <property type="nucleotide sequence ID" value="NZ_JAUSWH010000012.1"/>
</dbReference>
<dbReference type="Proteomes" id="UP001235269">
    <property type="component" value="Unassembled WGS sequence"/>
</dbReference>
<keyword evidence="1" id="KW-1133">Transmembrane helix</keyword>
<feature type="transmembrane region" description="Helical" evidence="1">
    <location>
        <begin position="138"/>
        <end position="158"/>
    </location>
</feature>
<name>A0ABU0IG73_9HYPH</name>
<evidence type="ECO:0000313" key="2">
    <source>
        <dbReference type="EMBL" id="MDQ0457151.1"/>
    </source>
</evidence>
<feature type="transmembrane region" description="Helical" evidence="1">
    <location>
        <begin position="68"/>
        <end position="88"/>
    </location>
</feature>
<keyword evidence="1" id="KW-0812">Transmembrane</keyword>
<proteinExistence type="predicted"/>
<gene>
    <name evidence="2" type="ORF">QO005_003498</name>
</gene>
<dbReference type="EMBL" id="JAUSWH010000012">
    <property type="protein sequence ID" value="MDQ0457151.1"/>
    <property type="molecule type" value="Genomic_DNA"/>
</dbReference>
<comment type="caution">
    <text evidence="2">The sequence shown here is derived from an EMBL/GenBank/DDBJ whole genome shotgun (WGS) entry which is preliminary data.</text>
</comment>
<keyword evidence="1" id="KW-0472">Membrane</keyword>
<sequence length="164" mass="19015">MIEGDTPQSKGLSARADVKTRYLYLQEEMKTARMRIDEEIRTMNQFEILSIIAIGLIYWFLVGGQVKNTFVVGVVSFFPVLISIYGIFRYRAHAEIIQINEKYIKFHIERTIFGKSSLKGIVKYYDRKKTGNLKIARYVFWILISIIAICIFTISVVSPEKIMS</sequence>
<keyword evidence="3" id="KW-1185">Reference proteome</keyword>
<accession>A0ABU0IG73</accession>
<organism evidence="2 3">
    <name type="scientific">Rhizobium paknamense</name>
    <dbReference type="NCBI Taxonomy" id="1206817"/>
    <lineage>
        <taxon>Bacteria</taxon>
        <taxon>Pseudomonadati</taxon>
        <taxon>Pseudomonadota</taxon>
        <taxon>Alphaproteobacteria</taxon>
        <taxon>Hyphomicrobiales</taxon>
        <taxon>Rhizobiaceae</taxon>
        <taxon>Rhizobium/Agrobacterium group</taxon>
        <taxon>Rhizobium</taxon>
    </lineage>
</organism>
<reference evidence="2 3" key="1">
    <citation type="submission" date="2023-07" db="EMBL/GenBank/DDBJ databases">
        <title>Genomic Encyclopedia of Type Strains, Phase IV (KMG-IV): sequencing the most valuable type-strain genomes for metagenomic binning, comparative biology and taxonomic classification.</title>
        <authorList>
            <person name="Goeker M."/>
        </authorList>
    </citation>
    <scope>NUCLEOTIDE SEQUENCE [LARGE SCALE GENOMIC DNA]</scope>
    <source>
        <strain evidence="2 3">DSM 100301</strain>
    </source>
</reference>